<feature type="compositionally biased region" description="Acidic residues" evidence="1">
    <location>
        <begin position="64"/>
        <end position="76"/>
    </location>
</feature>
<dbReference type="InterPro" id="IPR007902">
    <property type="entry name" value="Chl4/mis15/CENP-N"/>
</dbReference>
<reference evidence="2" key="1">
    <citation type="journal article" date="2023" name="Mol. Phylogenet. Evol.">
        <title>Genome-scale phylogeny and comparative genomics of the fungal order Sordariales.</title>
        <authorList>
            <person name="Hensen N."/>
            <person name="Bonometti L."/>
            <person name="Westerberg I."/>
            <person name="Brannstrom I.O."/>
            <person name="Guillou S."/>
            <person name="Cros-Aarteil S."/>
            <person name="Calhoun S."/>
            <person name="Haridas S."/>
            <person name="Kuo A."/>
            <person name="Mondo S."/>
            <person name="Pangilinan J."/>
            <person name="Riley R."/>
            <person name="LaButti K."/>
            <person name="Andreopoulos B."/>
            <person name="Lipzen A."/>
            <person name="Chen C."/>
            <person name="Yan M."/>
            <person name="Daum C."/>
            <person name="Ng V."/>
            <person name="Clum A."/>
            <person name="Steindorff A."/>
            <person name="Ohm R.A."/>
            <person name="Martin F."/>
            <person name="Silar P."/>
            <person name="Natvig D.O."/>
            <person name="Lalanne C."/>
            <person name="Gautier V."/>
            <person name="Ament-Velasquez S.L."/>
            <person name="Kruys A."/>
            <person name="Hutchinson M.I."/>
            <person name="Powell A.J."/>
            <person name="Barry K."/>
            <person name="Miller A.N."/>
            <person name="Grigoriev I.V."/>
            <person name="Debuchy R."/>
            <person name="Gladieux P."/>
            <person name="Hiltunen Thoren M."/>
            <person name="Johannesson H."/>
        </authorList>
    </citation>
    <scope>NUCLEOTIDE SEQUENCE</scope>
    <source>
        <strain evidence="2">SMH4131-1</strain>
    </source>
</reference>
<feature type="compositionally biased region" description="Acidic residues" evidence="1">
    <location>
        <begin position="462"/>
        <end position="474"/>
    </location>
</feature>
<dbReference type="Proteomes" id="UP001286456">
    <property type="component" value="Unassembled WGS sequence"/>
</dbReference>
<evidence type="ECO:0000313" key="2">
    <source>
        <dbReference type="EMBL" id="KAK3320736.1"/>
    </source>
</evidence>
<keyword evidence="3" id="KW-1185">Reference proteome</keyword>
<dbReference type="AlphaFoldDB" id="A0AAE0IAK1"/>
<feature type="compositionally biased region" description="Acidic residues" evidence="1">
    <location>
        <begin position="423"/>
        <end position="442"/>
    </location>
</feature>
<dbReference type="GO" id="GO:0034080">
    <property type="term" value="P:CENP-A containing chromatin assembly"/>
    <property type="evidence" value="ECO:0007669"/>
    <property type="project" value="InterPro"/>
</dbReference>
<reference evidence="2" key="2">
    <citation type="submission" date="2023-06" db="EMBL/GenBank/DDBJ databases">
        <authorList>
            <consortium name="Lawrence Berkeley National Laboratory"/>
            <person name="Haridas S."/>
            <person name="Hensen N."/>
            <person name="Bonometti L."/>
            <person name="Westerberg I."/>
            <person name="Brannstrom I.O."/>
            <person name="Guillou S."/>
            <person name="Cros-Aarteil S."/>
            <person name="Calhoun S."/>
            <person name="Kuo A."/>
            <person name="Mondo S."/>
            <person name="Pangilinan J."/>
            <person name="Riley R."/>
            <person name="Labutti K."/>
            <person name="Andreopoulos B."/>
            <person name="Lipzen A."/>
            <person name="Chen C."/>
            <person name="Yanf M."/>
            <person name="Daum C."/>
            <person name="Ng V."/>
            <person name="Clum A."/>
            <person name="Steindorff A."/>
            <person name="Ohm R."/>
            <person name="Martin F."/>
            <person name="Silar P."/>
            <person name="Natvig D."/>
            <person name="Lalanne C."/>
            <person name="Gautier V."/>
            <person name="Ament-Velasquez S.L."/>
            <person name="Kruys A."/>
            <person name="Hutchinson M.I."/>
            <person name="Powell A.J."/>
            <person name="Barry K."/>
            <person name="Miller A.N."/>
            <person name="Grigoriev I.V."/>
            <person name="Debuchy R."/>
            <person name="Gladieux P."/>
            <person name="Thoren M.H."/>
            <person name="Johannesson H."/>
        </authorList>
    </citation>
    <scope>NUCLEOTIDE SEQUENCE</scope>
    <source>
        <strain evidence="2">SMH4131-1</strain>
    </source>
</reference>
<dbReference type="EMBL" id="JAUEPO010000005">
    <property type="protein sequence ID" value="KAK3320736.1"/>
    <property type="molecule type" value="Genomic_DNA"/>
</dbReference>
<feature type="region of interest" description="Disordered" evidence="1">
    <location>
        <begin position="57"/>
        <end position="76"/>
    </location>
</feature>
<organism evidence="2 3">
    <name type="scientific">Cercophora scortea</name>
    <dbReference type="NCBI Taxonomy" id="314031"/>
    <lineage>
        <taxon>Eukaryota</taxon>
        <taxon>Fungi</taxon>
        <taxon>Dikarya</taxon>
        <taxon>Ascomycota</taxon>
        <taxon>Pezizomycotina</taxon>
        <taxon>Sordariomycetes</taxon>
        <taxon>Sordariomycetidae</taxon>
        <taxon>Sordariales</taxon>
        <taxon>Lasiosphaeriaceae</taxon>
        <taxon>Cercophora</taxon>
    </lineage>
</organism>
<sequence>MMARLSIPTTARLPSSLRVDPASPAVSKVLNRLSRASLISVALDWLDEKNASLAAPYLRRHHDEEEEDDEDVEDDGDFYPPARSLAALQEQYIQLQARKGSKREVLDRITEGDWRHGLSLYQLAMADLQYLYDHPTSQQWSAYRILPLKPPSRNADEAEDEPPTVDSQSLVIPRFHPSTFLKTLQAQVLPDVKAHYNFDRHKDLPLLLLRIFITDSPYNTSLGLQNHTTNTTASSSSSSLATFDTSRTFYIAFPDASPHIYISKPQTLGPAQGPGESKSLRNLIVEGIPKALSRPRQRFTLKSTSLSTRNLAEMLDRRGAARINSAGGGWSIYADEKQKESPLDTVLPSPPLSEGGDEAAPPPLAAAQVAKRAVSPATLRDERAAKRARLVARARFGDSARVDDGKGVERVDIVLEDPFPAVDSEDEDEDMLRDEEEGEEEGDERRGRARKGGRRGNADVALEQEEEGAREEEENARSGTWRPNIRLTFHGSHVFAGIRQLVEHGIVDGERMPGWMTGEEGVTIGAVRHGRIRGHKGSGI</sequence>
<dbReference type="GO" id="GO:0007059">
    <property type="term" value="P:chromosome segregation"/>
    <property type="evidence" value="ECO:0007669"/>
    <property type="project" value="InterPro"/>
</dbReference>
<dbReference type="Gene3D" id="3.10.20.720">
    <property type="match status" value="1"/>
</dbReference>
<dbReference type="Pfam" id="PF05238">
    <property type="entry name" value="CENP-N"/>
    <property type="match status" value="1"/>
</dbReference>
<accession>A0AAE0IAK1</accession>
<comment type="caution">
    <text evidence="2">The sequence shown here is derived from an EMBL/GenBank/DDBJ whole genome shotgun (WGS) entry which is preliminary data.</text>
</comment>
<evidence type="ECO:0000313" key="3">
    <source>
        <dbReference type="Proteomes" id="UP001286456"/>
    </source>
</evidence>
<feature type="region of interest" description="Disordered" evidence="1">
    <location>
        <begin position="338"/>
        <end position="362"/>
    </location>
</feature>
<evidence type="ECO:0000256" key="1">
    <source>
        <dbReference type="SAM" id="MobiDB-lite"/>
    </source>
</evidence>
<feature type="region of interest" description="Disordered" evidence="1">
    <location>
        <begin position="415"/>
        <end position="478"/>
    </location>
</feature>
<name>A0AAE0IAK1_9PEZI</name>
<proteinExistence type="predicted"/>
<gene>
    <name evidence="2" type="ORF">B0T19DRAFT_246655</name>
</gene>
<protein>
    <submittedName>
        <fullName evidence="2">Centromere protein Chl4/mis15/CENP-N</fullName>
    </submittedName>
</protein>